<dbReference type="GO" id="GO:0016301">
    <property type="term" value="F:kinase activity"/>
    <property type="evidence" value="ECO:0007669"/>
    <property type="project" value="UniProtKB-KW"/>
</dbReference>
<keyword evidence="2" id="KW-1185">Reference proteome</keyword>
<comment type="caution">
    <text evidence="1">The sequence shown here is derived from an EMBL/GenBank/DDBJ whole genome shotgun (WGS) entry which is preliminary data.</text>
</comment>
<organism evidence="1 2">
    <name type="scientific">Teichococcus aerophilus</name>
    <dbReference type="NCBI Taxonomy" id="1224513"/>
    <lineage>
        <taxon>Bacteria</taxon>
        <taxon>Pseudomonadati</taxon>
        <taxon>Pseudomonadota</taxon>
        <taxon>Alphaproteobacteria</taxon>
        <taxon>Acetobacterales</taxon>
        <taxon>Roseomonadaceae</taxon>
        <taxon>Roseomonas</taxon>
    </lineage>
</organism>
<protein>
    <submittedName>
        <fullName evidence="1">Shikimate kinase</fullName>
    </submittedName>
</protein>
<dbReference type="Proteomes" id="UP000626026">
    <property type="component" value="Unassembled WGS sequence"/>
</dbReference>
<evidence type="ECO:0000313" key="2">
    <source>
        <dbReference type="Proteomes" id="UP000626026"/>
    </source>
</evidence>
<dbReference type="EMBL" id="JACTVA010000031">
    <property type="protein sequence ID" value="MBC9208382.1"/>
    <property type="molecule type" value="Genomic_DNA"/>
</dbReference>
<dbReference type="Gene3D" id="3.40.50.300">
    <property type="entry name" value="P-loop containing nucleotide triphosphate hydrolases"/>
    <property type="match status" value="1"/>
</dbReference>
<reference evidence="1 2" key="1">
    <citation type="journal article" date="2013" name="Int. J. Syst. Evol. Microbiol.">
        <title>Roseomonas aerophila sp. nov., isolated from air.</title>
        <authorList>
            <person name="Kim S.J."/>
            <person name="Weon H.Y."/>
            <person name="Ahn J.H."/>
            <person name="Hong S.B."/>
            <person name="Seok S.J."/>
            <person name="Whang K.S."/>
            <person name="Kwon S.W."/>
        </authorList>
    </citation>
    <scope>NUCLEOTIDE SEQUENCE [LARGE SCALE GENOMIC DNA]</scope>
    <source>
        <strain evidence="1 2">NBRC 108923</strain>
    </source>
</reference>
<keyword evidence="1" id="KW-0808">Transferase</keyword>
<dbReference type="SUPFAM" id="SSF52540">
    <property type="entry name" value="P-loop containing nucleoside triphosphate hydrolases"/>
    <property type="match status" value="1"/>
</dbReference>
<keyword evidence="1" id="KW-0418">Kinase</keyword>
<accession>A0ABR7RP81</accession>
<dbReference type="InterPro" id="IPR027417">
    <property type="entry name" value="P-loop_NTPase"/>
</dbReference>
<name>A0ABR7RP81_9PROT</name>
<evidence type="ECO:0000313" key="1">
    <source>
        <dbReference type="EMBL" id="MBC9208382.1"/>
    </source>
</evidence>
<proteinExistence type="predicted"/>
<dbReference type="RefSeq" id="WP_187785541.1">
    <property type="nucleotide sequence ID" value="NZ_JACTVA010000031.1"/>
</dbReference>
<sequence>MGKTAVFLNGPIGSGKTTLGRALARRIGGVFIDGDDYSDPGRPWYCSILRTSRAVVRATQDAFAVSDHAVIAYPLGCATWMFYRRHIEAVGARPVFVNLRASYPQIVAPGRLREFDAAEHARIRQMIAEGYAERPFADATIDTGTATVEETLVALLASLPEN</sequence>
<gene>
    <name evidence="1" type="ORF">IBL26_16165</name>
</gene>